<proteinExistence type="predicted"/>
<dbReference type="AlphaFoldDB" id="A0A1I7NEW8"/>
<sequence length="332" mass="38374">MLVDKKIELLDRLGRFMLSDDAAWLQAKERASQENPWFTREFIDLAIQHIAHNYLNAERLQEWLQPYLSRLPQPSHPRKVGIVMAGNIPMVGFHDLLCGWISGHTLWIKYASKDNILIPFLVEKLKEWTDEPLLIHDAELLRGCDAYIATGSQNTSRYFDYYFGKYPHIIRRNRTSVAILDGTESTDDLQLLAKDICTYFGLGCRNVTKLFVPEEYDFRPLGRSLEAYAYFMDHRPYRHNFDYYLSAYLLNHQPHQILGHVILKPDPALFSPVSVVLYETYADPDQLKQNLPFSSIQCVVGKGFLPFGEAQFPGLQDYADGIDTMEFLLSLN</sequence>
<protein>
    <submittedName>
        <fullName evidence="1">Acyl-CoA reductase (LuxC)</fullName>
    </submittedName>
</protein>
<organism evidence="1 2">
    <name type="scientific">Thermoflavifilum thermophilum</name>
    <dbReference type="NCBI Taxonomy" id="1393122"/>
    <lineage>
        <taxon>Bacteria</taxon>
        <taxon>Pseudomonadati</taxon>
        <taxon>Bacteroidota</taxon>
        <taxon>Chitinophagia</taxon>
        <taxon>Chitinophagales</taxon>
        <taxon>Chitinophagaceae</taxon>
        <taxon>Thermoflavifilum</taxon>
    </lineage>
</organism>
<dbReference type="EMBL" id="FPCJ01000001">
    <property type="protein sequence ID" value="SFV33211.1"/>
    <property type="molecule type" value="Genomic_DNA"/>
</dbReference>
<name>A0A1I7NEW8_9BACT</name>
<dbReference type="STRING" id="1393122.SAMN05660895_1593"/>
<gene>
    <name evidence="1" type="ORF">SAMN05660895_1593</name>
</gene>
<reference evidence="2" key="1">
    <citation type="submission" date="2016-10" db="EMBL/GenBank/DDBJ databases">
        <authorList>
            <person name="Varghese N."/>
            <person name="Submissions S."/>
        </authorList>
    </citation>
    <scope>NUCLEOTIDE SEQUENCE [LARGE SCALE GENOMIC DNA]</scope>
    <source>
        <strain evidence="2">DSM 14807</strain>
    </source>
</reference>
<dbReference type="Proteomes" id="UP000199537">
    <property type="component" value="Unassembled WGS sequence"/>
</dbReference>
<accession>A0A1I7NEW8</accession>
<keyword evidence="2" id="KW-1185">Reference proteome</keyword>
<evidence type="ECO:0000313" key="2">
    <source>
        <dbReference type="Proteomes" id="UP000199537"/>
    </source>
</evidence>
<dbReference type="OrthoDB" id="1522941at2"/>
<evidence type="ECO:0000313" key="1">
    <source>
        <dbReference type="EMBL" id="SFV33211.1"/>
    </source>
</evidence>
<dbReference type="RefSeq" id="WP_092459613.1">
    <property type="nucleotide sequence ID" value="NZ_FPCJ01000001.1"/>
</dbReference>